<protein>
    <submittedName>
        <fullName evidence="3">Uncharacterized protein</fullName>
    </submittedName>
</protein>
<accession>A0A9X2JHJ7</accession>
<feature type="region of interest" description="Disordered" evidence="1">
    <location>
        <begin position="41"/>
        <end position="64"/>
    </location>
</feature>
<gene>
    <name evidence="3" type="ORF">NG895_03550</name>
</gene>
<keyword evidence="4" id="KW-1185">Reference proteome</keyword>
<proteinExistence type="predicted"/>
<evidence type="ECO:0000313" key="3">
    <source>
        <dbReference type="EMBL" id="MCO6042974.1"/>
    </source>
</evidence>
<keyword evidence="2" id="KW-0472">Membrane</keyword>
<sequence>MILACYSSEHVLFIVVAALITNLLGVIAGLMLTNVFGLPNDGSPPPGCDNQPDAEDQLDPQKSL</sequence>
<evidence type="ECO:0000313" key="4">
    <source>
        <dbReference type="Proteomes" id="UP001155241"/>
    </source>
</evidence>
<dbReference type="RefSeq" id="WP_252851074.1">
    <property type="nucleotide sequence ID" value="NZ_JAMXLR010000015.1"/>
</dbReference>
<keyword evidence="2" id="KW-0812">Transmembrane</keyword>
<feature type="transmembrane region" description="Helical" evidence="2">
    <location>
        <begin position="12"/>
        <end position="36"/>
    </location>
</feature>
<organism evidence="3 4">
    <name type="scientific">Aeoliella straminimaris</name>
    <dbReference type="NCBI Taxonomy" id="2954799"/>
    <lineage>
        <taxon>Bacteria</taxon>
        <taxon>Pseudomonadati</taxon>
        <taxon>Planctomycetota</taxon>
        <taxon>Planctomycetia</taxon>
        <taxon>Pirellulales</taxon>
        <taxon>Lacipirellulaceae</taxon>
        <taxon>Aeoliella</taxon>
    </lineage>
</organism>
<name>A0A9X2JHJ7_9BACT</name>
<keyword evidence="2" id="KW-1133">Transmembrane helix</keyword>
<dbReference type="EMBL" id="JAMXLR010000015">
    <property type="protein sequence ID" value="MCO6042974.1"/>
    <property type="molecule type" value="Genomic_DNA"/>
</dbReference>
<dbReference type="AlphaFoldDB" id="A0A9X2JHJ7"/>
<reference evidence="3" key="1">
    <citation type="submission" date="2022-06" db="EMBL/GenBank/DDBJ databases">
        <title>Aeoliella straminimaris, a novel planctomycete from sediments.</title>
        <authorList>
            <person name="Vitorino I.R."/>
            <person name="Lage O.M."/>
        </authorList>
    </citation>
    <scope>NUCLEOTIDE SEQUENCE</scope>
    <source>
        <strain evidence="3">ICT_H6.2</strain>
    </source>
</reference>
<dbReference type="Proteomes" id="UP001155241">
    <property type="component" value="Unassembled WGS sequence"/>
</dbReference>
<evidence type="ECO:0000256" key="1">
    <source>
        <dbReference type="SAM" id="MobiDB-lite"/>
    </source>
</evidence>
<evidence type="ECO:0000256" key="2">
    <source>
        <dbReference type="SAM" id="Phobius"/>
    </source>
</evidence>
<comment type="caution">
    <text evidence="3">The sequence shown here is derived from an EMBL/GenBank/DDBJ whole genome shotgun (WGS) entry which is preliminary data.</text>
</comment>